<evidence type="ECO:0008006" key="10">
    <source>
        <dbReference type="Google" id="ProtNLM"/>
    </source>
</evidence>
<dbReference type="PROSITE" id="PS00518">
    <property type="entry name" value="ZF_RING_1"/>
    <property type="match status" value="1"/>
</dbReference>
<comment type="caution">
    <text evidence="8">The sequence shown here is derived from an EMBL/GenBank/DDBJ whole genome shotgun (WGS) entry which is preliminary data.</text>
</comment>
<dbReference type="PANTHER" id="PTHR10131">
    <property type="entry name" value="TNF RECEPTOR ASSOCIATED FACTOR"/>
    <property type="match status" value="1"/>
</dbReference>
<keyword evidence="3 4" id="KW-0862">Zinc</keyword>
<dbReference type="Pfam" id="PF13923">
    <property type="entry name" value="zf-C3HC4_2"/>
    <property type="match status" value="1"/>
</dbReference>
<dbReference type="AlphaFoldDB" id="A0A816GD90"/>
<organism evidence="8 9">
    <name type="scientific">Adineta ricciae</name>
    <name type="common">Rotifer</name>
    <dbReference type="NCBI Taxonomy" id="249248"/>
    <lineage>
        <taxon>Eukaryota</taxon>
        <taxon>Metazoa</taxon>
        <taxon>Spiralia</taxon>
        <taxon>Gnathifera</taxon>
        <taxon>Rotifera</taxon>
        <taxon>Eurotatoria</taxon>
        <taxon>Bdelloidea</taxon>
        <taxon>Adinetida</taxon>
        <taxon>Adinetidae</taxon>
        <taxon>Adineta</taxon>
    </lineage>
</organism>
<feature type="transmembrane region" description="Helical" evidence="5">
    <location>
        <begin position="302"/>
        <end position="328"/>
    </location>
</feature>
<evidence type="ECO:0000259" key="7">
    <source>
        <dbReference type="PROSITE" id="PS50145"/>
    </source>
</evidence>
<feature type="zinc finger region" description="TRAF-type" evidence="4">
    <location>
        <begin position="84"/>
        <end position="122"/>
    </location>
</feature>
<dbReference type="SUPFAM" id="SSF49599">
    <property type="entry name" value="TRAF domain-like"/>
    <property type="match status" value="1"/>
</dbReference>
<keyword evidence="9" id="KW-1185">Reference proteome</keyword>
<name>A0A816GD90_ADIRI</name>
<keyword evidence="5" id="KW-0472">Membrane</keyword>
<keyword evidence="5" id="KW-1133">Transmembrane helix</keyword>
<dbReference type="SUPFAM" id="SSF57850">
    <property type="entry name" value="RING/U-box"/>
    <property type="match status" value="1"/>
</dbReference>
<dbReference type="Gene3D" id="3.30.40.10">
    <property type="entry name" value="Zinc/RING finger domain, C3HC4 (zinc finger)"/>
    <property type="match status" value="2"/>
</dbReference>
<evidence type="ECO:0000256" key="2">
    <source>
        <dbReference type="ARBA" id="ARBA00022771"/>
    </source>
</evidence>
<dbReference type="InterPro" id="IPR013083">
    <property type="entry name" value="Znf_RING/FYVE/PHD"/>
</dbReference>
<gene>
    <name evidence="8" type="ORF">XAT740_LOCUS59096</name>
</gene>
<accession>A0A816GD90</accession>
<dbReference type="PANTHER" id="PTHR10131:SF159">
    <property type="entry name" value="RING-TYPE DOMAIN-CONTAINING PROTEIN"/>
    <property type="match status" value="1"/>
</dbReference>
<dbReference type="InterPro" id="IPR001841">
    <property type="entry name" value="Znf_RING"/>
</dbReference>
<keyword evidence="2 4" id="KW-0863">Zinc-finger</keyword>
<dbReference type="SMART" id="SM00184">
    <property type="entry name" value="RING"/>
    <property type="match status" value="1"/>
</dbReference>
<evidence type="ECO:0000313" key="8">
    <source>
        <dbReference type="EMBL" id="CAF1673244.1"/>
    </source>
</evidence>
<dbReference type="GO" id="GO:0008270">
    <property type="term" value="F:zinc ion binding"/>
    <property type="evidence" value="ECO:0007669"/>
    <property type="project" value="UniProtKB-KW"/>
</dbReference>
<dbReference type="InterPro" id="IPR017907">
    <property type="entry name" value="Znf_RING_CS"/>
</dbReference>
<evidence type="ECO:0000259" key="6">
    <source>
        <dbReference type="PROSITE" id="PS50089"/>
    </source>
</evidence>
<evidence type="ECO:0000256" key="4">
    <source>
        <dbReference type="PROSITE-ProRule" id="PRU00207"/>
    </source>
</evidence>
<feature type="domain" description="TRAF-type" evidence="7">
    <location>
        <begin position="84"/>
        <end position="122"/>
    </location>
</feature>
<dbReference type="PROSITE" id="PS50089">
    <property type="entry name" value="ZF_RING_2"/>
    <property type="match status" value="1"/>
</dbReference>
<keyword evidence="1 4" id="KW-0479">Metal-binding</keyword>
<feature type="domain" description="RING-type" evidence="6">
    <location>
        <begin position="23"/>
        <end position="62"/>
    </location>
</feature>
<proteinExistence type="predicted"/>
<evidence type="ECO:0000313" key="9">
    <source>
        <dbReference type="Proteomes" id="UP000663828"/>
    </source>
</evidence>
<evidence type="ECO:0000256" key="1">
    <source>
        <dbReference type="ARBA" id="ARBA00022723"/>
    </source>
</evidence>
<dbReference type="Proteomes" id="UP000663828">
    <property type="component" value="Unassembled WGS sequence"/>
</dbReference>
<evidence type="ECO:0000256" key="3">
    <source>
        <dbReference type="ARBA" id="ARBA00022833"/>
    </source>
</evidence>
<dbReference type="PROSITE" id="PS50145">
    <property type="entry name" value="ZF_TRAF"/>
    <property type="match status" value="1"/>
</dbReference>
<dbReference type="InterPro" id="IPR001293">
    <property type="entry name" value="Znf_TRAF"/>
</dbReference>
<keyword evidence="5" id="KW-0812">Transmembrane</keyword>
<evidence type="ECO:0000256" key="5">
    <source>
        <dbReference type="SAM" id="Phobius"/>
    </source>
</evidence>
<protein>
    <recommendedName>
        <fullName evidence="10">RING-type domain-containing protein</fullName>
    </recommendedName>
</protein>
<reference evidence="8" key="1">
    <citation type="submission" date="2021-02" db="EMBL/GenBank/DDBJ databases">
        <authorList>
            <person name="Nowell W R."/>
        </authorList>
    </citation>
    <scope>NUCLEOTIDE SEQUENCE</scope>
</reference>
<dbReference type="EMBL" id="CAJNOR010013429">
    <property type="protein sequence ID" value="CAF1673244.1"/>
    <property type="molecule type" value="Genomic_DNA"/>
</dbReference>
<sequence>MANSYNTNYLYLNEDSIPDELKCTICQQPLVNPLNGTKCGHTFCKSCINNWLEYNSTCPTCRQTTRFVPVTTRAILGQLDRLLVRCHQCDKGNIQRGNLADHIKSQCPHTVVKCQAADLKCRWQGNREQSAQHAAVCPLLQIRPVIEEFNASLDAQEYQLQIFMDEVRGRLNYLEQHQYTSSRNRMNIDSETTSVEDSAAKERFNVIKNDLRRTWTRKSCGYSGNTGCNFCESKSQQGFTFNMFMLYMIFLLEILDARPAEPNRKIFSTLPTTKPNLPIPNVEDIQPPDRCEGPDCRSGPNLLGPIIGIVCGVVVSALLGAFLIWFYFKQKSRQKEKPISKIPEIKSVEHPSLYTDTISTTDNLSETYSMNSHFYEKIH</sequence>